<proteinExistence type="inferred from homology"/>
<dbReference type="PATRIC" id="fig|857265.3.peg.3855"/>
<evidence type="ECO:0000313" key="4">
    <source>
        <dbReference type="Proteomes" id="UP000037939"/>
    </source>
</evidence>
<dbReference type="SUPFAM" id="SSF56954">
    <property type="entry name" value="Outer membrane efflux proteins (OEP)"/>
    <property type="match status" value="1"/>
</dbReference>
<dbReference type="PROSITE" id="PS51257">
    <property type="entry name" value="PROKAR_LIPOPROTEIN"/>
    <property type="match status" value="1"/>
</dbReference>
<comment type="subcellular location">
    <subcellularLocation>
        <location evidence="2">Cell membrane</location>
        <topology evidence="2">Lipid-anchor</topology>
    </subcellularLocation>
</comment>
<dbReference type="InterPro" id="IPR003423">
    <property type="entry name" value="OMP_efflux"/>
</dbReference>
<keyword evidence="2" id="KW-0449">Lipoprotein</keyword>
<dbReference type="PANTHER" id="PTHR30203">
    <property type="entry name" value="OUTER MEMBRANE CATION EFFLUX PROTEIN"/>
    <property type="match status" value="1"/>
</dbReference>
<dbReference type="NCBIfam" id="TIGR01845">
    <property type="entry name" value="outer_NodT"/>
    <property type="match status" value="1"/>
</dbReference>
<dbReference type="AlphaFoldDB" id="A0A0N1JRN8"/>
<keyword evidence="4" id="KW-1185">Reference proteome</keyword>
<keyword evidence="2" id="KW-0732">Signal</keyword>
<comment type="similarity">
    <text evidence="1 2">Belongs to the outer membrane factor (OMF) (TC 1.B.17) family.</text>
</comment>
<keyword evidence="2" id="KW-0472">Membrane</keyword>
<keyword evidence="2" id="KW-0812">Transmembrane</keyword>
<comment type="caution">
    <text evidence="3">The sequence shown here is derived from an EMBL/GenBank/DDBJ whole genome shotgun (WGS) entry which is preliminary data.</text>
</comment>
<dbReference type="InterPro" id="IPR010131">
    <property type="entry name" value="MdtP/NodT-like"/>
</dbReference>
<dbReference type="OrthoDB" id="9770517at2"/>
<feature type="chain" id="PRO_5005732977" evidence="2">
    <location>
        <begin position="23"/>
        <end position="457"/>
    </location>
</feature>
<dbReference type="GO" id="GO:0005886">
    <property type="term" value="C:plasma membrane"/>
    <property type="evidence" value="ECO:0007669"/>
    <property type="project" value="UniProtKB-SubCell"/>
</dbReference>
<keyword evidence="2" id="KW-1134">Transmembrane beta strand</keyword>
<reference evidence="3 4" key="1">
    <citation type="submission" date="2015-07" db="EMBL/GenBank/DDBJ databases">
        <title>Draft genome sequence of the Amantichitinum ursilacus IGB-41, a new chitin-degrading bacterium.</title>
        <authorList>
            <person name="Kirstahler P."/>
            <person name="Guenther M."/>
            <person name="Grumaz C."/>
            <person name="Rupp S."/>
            <person name="Zibek S."/>
            <person name="Sohn K."/>
        </authorList>
    </citation>
    <scope>NUCLEOTIDE SEQUENCE [LARGE SCALE GENOMIC DNA]</scope>
    <source>
        <strain evidence="3 4">IGB-41</strain>
    </source>
</reference>
<dbReference type="EMBL" id="LAQT01000033">
    <property type="protein sequence ID" value="KPC49941.1"/>
    <property type="molecule type" value="Genomic_DNA"/>
</dbReference>
<dbReference type="STRING" id="857265.WG78_18835"/>
<dbReference type="GO" id="GO:0015562">
    <property type="term" value="F:efflux transmembrane transporter activity"/>
    <property type="evidence" value="ECO:0007669"/>
    <property type="project" value="InterPro"/>
</dbReference>
<sequence length="457" mass="49244">MKISILAAAVLAGGVLSGCGSALQTQYHTPAASLPAQWSGSADATALAATTSTPWWHAFNDPQLDALIERALSSNNDLAAAGWKVRQARLQAGLTDTNLTPTVSVGANGSLAKPLNGGASTRTYGVTGSLSYEIDLWGKLARQRDVSQWEATATELDRQNTALSLVGTTADLYWQLAYLNQRIASTEQSIAYAERTLALVKTQHAAGASSGLDEVQSAQSLATQRAGLATLVQQREEARNALAILFDQAPENRSAELPQLPIGSLPDVPAGVPADVLARRPDLQAAEARLRESLANVDYTRASFYPAFTLTGSVGTSSTSLANVLRDPVGTLGAGLTLPFVQWNTTQLTIKVSQAQYEQAVVTFRQTLYSAFADVENALSARTQYLQEQQQRQLAFDYAVRAERLSETRYRVGQTSVKDWLDQQEARRTADLALAENRYNQLLNLMKLYQAVGGQPL</sequence>
<organism evidence="3 4">
    <name type="scientific">Amantichitinum ursilacus</name>
    <dbReference type="NCBI Taxonomy" id="857265"/>
    <lineage>
        <taxon>Bacteria</taxon>
        <taxon>Pseudomonadati</taxon>
        <taxon>Pseudomonadota</taxon>
        <taxon>Betaproteobacteria</taxon>
        <taxon>Neisseriales</taxon>
        <taxon>Chitinibacteraceae</taxon>
        <taxon>Amantichitinum</taxon>
    </lineage>
</organism>
<protein>
    <submittedName>
        <fullName evidence="3">Putative efflux pump outer membrane protein TtgC</fullName>
    </submittedName>
</protein>
<dbReference type="RefSeq" id="WP_053939357.1">
    <property type="nucleotide sequence ID" value="NZ_LAQT01000033.1"/>
</dbReference>
<accession>A0A0N1JRN8</accession>
<evidence type="ECO:0000256" key="1">
    <source>
        <dbReference type="ARBA" id="ARBA00007613"/>
    </source>
</evidence>
<dbReference type="Gene3D" id="2.20.200.10">
    <property type="entry name" value="Outer membrane efflux proteins (OEP)"/>
    <property type="match status" value="1"/>
</dbReference>
<gene>
    <name evidence="3" type="primary">ttgC_2</name>
    <name evidence="3" type="ORF">WG78_18835</name>
</gene>
<name>A0A0N1JRN8_9NEIS</name>
<dbReference type="Proteomes" id="UP000037939">
    <property type="component" value="Unassembled WGS sequence"/>
</dbReference>
<dbReference type="Pfam" id="PF02321">
    <property type="entry name" value="OEP"/>
    <property type="match status" value="2"/>
</dbReference>
<evidence type="ECO:0000256" key="2">
    <source>
        <dbReference type="RuleBase" id="RU362097"/>
    </source>
</evidence>
<dbReference type="PANTHER" id="PTHR30203:SF32">
    <property type="entry name" value="CATION EFFLUX SYSTEM PROTEIN CUSC"/>
    <property type="match status" value="1"/>
</dbReference>
<keyword evidence="2" id="KW-0564">Palmitate</keyword>
<dbReference type="Gene3D" id="1.20.1600.10">
    <property type="entry name" value="Outer membrane efflux proteins (OEP)"/>
    <property type="match status" value="1"/>
</dbReference>
<feature type="signal peptide" evidence="2">
    <location>
        <begin position="1"/>
        <end position="22"/>
    </location>
</feature>
<evidence type="ECO:0000313" key="3">
    <source>
        <dbReference type="EMBL" id="KPC49941.1"/>
    </source>
</evidence>